<reference evidence="2 3" key="2">
    <citation type="submission" date="2018-11" db="EMBL/GenBank/DDBJ databases">
        <authorList>
            <consortium name="Pathogen Informatics"/>
        </authorList>
    </citation>
    <scope>NUCLEOTIDE SEQUENCE [LARGE SCALE GENOMIC DNA]</scope>
    <source>
        <strain evidence="2 3">NST_G2</strain>
    </source>
</reference>
<dbReference type="PANTHER" id="PTHR19446">
    <property type="entry name" value="REVERSE TRANSCRIPTASES"/>
    <property type="match status" value="1"/>
</dbReference>
<sequence>MILIGNGGGQNPGLQEQWYRVLGRALRQHQDWFDENDADISNLIAEKNGLHKAYMDLRTDATKAAFFRCHRLVQQRLWEMQDALMVRNVEEIQESVLYCSLAIFDAAIDRLSQVETTSDLVLMPSPPETIRAVQQISSGKSPGSEAIPPEVYKHGGPWLMAKLQTLFQWMWHQGKFPRDFKDATIVHLYKRKWNRQICDNHIDISLLKIAGKNFVRILLNRLNGHLEQGLLSESQYGFCRHRGTTDMIFAARQLQKKCQEMRTHLYTTFVDLTKVFDAVNRDGLWKVMQIFGCPERFTNMRDAYREERRGIRITYRMDGRLLDQ</sequence>
<accession>A0A183SL14</accession>
<dbReference type="Pfam" id="PF00078">
    <property type="entry name" value="RVT_1"/>
    <property type="match status" value="1"/>
</dbReference>
<protein>
    <submittedName>
        <fullName evidence="4">Reverse transcriptase domain-containing protein</fullName>
    </submittedName>
</protein>
<evidence type="ECO:0000313" key="2">
    <source>
        <dbReference type="EMBL" id="VDL91297.1"/>
    </source>
</evidence>
<dbReference type="AlphaFoldDB" id="A0A183SL14"/>
<organism evidence="4">
    <name type="scientific">Schistocephalus solidus</name>
    <name type="common">Tapeworm</name>
    <dbReference type="NCBI Taxonomy" id="70667"/>
    <lineage>
        <taxon>Eukaryota</taxon>
        <taxon>Metazoa</taxon>
        <taxon>Spiralia</taxon>
        <taxon>Lophotrochozoa</taxon>
        <taxon>Platyhelminthes</taxon>
        <taxon>Cestoda</taxon>
        <taxon>Eucestoda</taxon>
        <taxon>Diphyllobothriidea</taxon>
        <taxon>Diphyllobothriidae</taxon>
        <taxon>Schistocephalus</taxon>
    </lineage>
</organism>
<evidence type="ECO:0000313" key="3">
    <source>
        <dbReference type="Proteomes" id="UP000275846"/>
    </source>
</evidence>
<feature type="domain" description="Reverse transcriptase" evidence="1">
    <location>
        <begin position="204"/>
        <end position="303"/>
    </location>
</feature>
<dbReference type="Proteomes" id="UP000275846">
    <property type="component" value="Unassembled WGS sequence"/>
</dbReference>
<dbReference type="InterPro" id="IPR000477">
    <property type="entry name" value="RT_dom"/>
</dbReference>
<gene>
    <name evidence="2" type="ORF">SSLN_LOCUS4912</name>
</gene>
<reference evidence="4" key="1">
    <citation type="submission" date="2016-06" db="UniProtKB">
        <authorList>
            <consortium name="WormBaseParasite"/>
        </authorList>
    </citation>
    <scope>IDENTIFICATION</scope>
</reference>
<keyword evidence="3" id="KW-1185">Reference proteome</keyword>
<evidence type="ECO:0000259" key="1">
    <source>
        <dbReference type="Pfam" id="PF00078"/>
    </source>
</evidence>
<dbReference type="WBParaSite" id="SSLN_0000507101-mRNA-1">
    <property type="protein sequence ID" value="SSLN_0000507101-mRNA-1"/>
    <property type="gene ID" value="SSLN_0000507101"/>
</dbReference>
<name>A0A183SL14_SCHSO</name>
<dbReference type="EMBL" id="UYSU01033050">
    <property type="protein sequence ID" value="VDL91297.1"/>
    <property type="molecule type" value="Genomic_DNA"/>
</dbReference>
<proteinExistence type="predicted"/>
<evidence type="ECO:0000313" key="4">
    <source>
        <dbReference type="WBParaSite" id="SSLN_0000507101-mRNA-1"/>
    </source>
</evidence>
<dbReference type="OrthoDB" id="6151755at2759"/>